<dbReference type="EMBL" id="JALBCA010000085">
    <property type="protein sequence ID" value="KAI2383703.1"/>
    <property type="molecule type" value="Genomic_DNA"/>
</dbReference>
<comment type="caution">
    <text evidence="1">The sequence shown here is derived from an EMBL/GenBank/DDBJ whole genome shotgun (WGS) entry which is preliminary data.</text>
</comment>
<sequence>MALRNPAFPRNGSPGLKRTREMSPAGHIPRSPKRERITNSPPRNRYERPRSPHSRMEESPYIRPRSPGRRELWKEPYGGRVWRRRSPSPPTRSGANSGPASSSTSRRSSPPPRMDRRGYGGPPMQAPMYSNRPQSSMPLSSRTPPHSNRFIPRQTEPPSIQSSRPVSPPRGPKSSFANASSIRASEISPAESPNADRDFSQRGRPRSRGTPAHNFENDTDFSRQNYSQSASSNRAQGESPPPGPTAPRNPELASRGGHAALLSAPTRPKGGSGQSPYFNRESGPRESIRGSMHRRPGGHGPPYHHQYGGRGGPPSGASGYESHRPAFRHGSSSSTTYPRTQRFTNHLSGLPNIVPGGKLLPSSLDPAYEKRIAQLEADKERLLEQIAEKQKAKRTSLREWDKLARDGSTGALRSELADGQLQRMAEGDDISGAAF</sequence>
<protein>
    <submittedName>
        <fullName evidence="1">Uncharacterized protein</fullName>
    </submittedName>
</protein>
<organism evidence="1">
    <name type="scientific">Ophidiomyces ophidiicola</name>
    <dbReference type="NCBI Taxonomy" id="1387563"/>
    <lineage>
        <taxon>Eukaryota</taxon>
        <taxon>Fungi</taxon>
        <taxon>Dikarya</taxon>
        <taxon>Ascomycota</taxon>
        <taxon>Pezizomycotina</taxon>
        <taxon>Eurotiomycetes</taxon>
        <taxon>Eurotiomycetidae</taxon>
        <taxon>Onygenales</taxon>
        <taxon>Onygenaceae</taxon>
        <taxon>Ophidiomyces</taxon>
    </lineage>
</organism>
<gene>
    <name evidence="1" type="ORF">LOY88_005067</name>
</gene>
<reference evidence="1" key="1">
    <citation type="journal article" date="2022" name="bioRxiv">
        <title>Population genetic analysis of Ophidiomyces ophidiicola, the causative agent of snake fungal disease, indicates recent introductions to the USA.</title>
        <authorList>
            <person name="Ladner J.T."/>
            <person name="Palmer J.M."/>
            <person name="Ettinger C.L."/>
            <person name="Stajich J.E."/>
            <person name="Farrell T.M."/>
            <person name="Glorioso B.M."/>
            <person name="Lawson B."/>
            <person name="Price S.J."/>
            <person name="Stengle A.G."/>
            <person name="Grear D.A."/>
            <person name="Lorch J.M."/>
        </authorList>
    </citation>
    <scope>NUCLEOTIDE SEQUENCE</scope>
    <source>
        <strain evidence="1">NWHC 24266-5</strain>
    </source>
</reference>
<accession>A0ACB8URJ0</accession>
<name>A0ACB8URJ0_9EURO</name>
<proteinExistence type="predicted"/>
<evidence type="ECO:0000313" key="1">
    <source>
        <dbReference type="EMBL" id="KAI2383703.1"/>
    </source>
</evidence>